<name>A0AAW2VV20_SESRA</name>
<dbReference type="Pfam" id="PF00163">
    <property type="entry name" value="Ribosomal_S4"/>
    <property type="match status" value="1"/>
</dbReference>
<gene>
    <name evidence="7" type="ORF">Sradi_0797100</name>
</gene>
<dbReference type="PANTHER" id="PTHR11831:SF47">
    <property type="entry name" value="SMALL RIBOSOMAL SUBUNIT PROTEIN US4Y"/>
    <property type="match status" value="1"/>
</dbReference>
<evidence type="ECO:0000256" key="1">
    <source>
        <dbReference type="ARBA" id="ARBA00007465"/>
    </source>
</evidence>
<accession>A0AAW2VV20</accession>
<dbReference type="GO" id="GO:0019843">
    <property type="term" value="F:rRNA binding"/>
    <property type="evidence" value="ECO:0007669"/>
    <property type="project" value="UniProtKB-KW"/>
</dbReference>
<sequence length="144" mass="16714">MMDFVFNCNVDGKTFKKPRRPYEKERLDAELKLVGEYGLRCKRELWRVQYALSRIRNNARNLLTLDEKDPRRIFEGEALLRRMNRVGRQVVNVPSFMVRVDSQKHIDFSLTSPFGGGRPGRVKRKNQKAAAKKAGGGDEEEDED</sequence>
<comment type="caution">
    <text evidence="7">The sequence shown here is derived from an EMBL/GenBank/DDBJ whole genome shotgun (WGS) entry which is preliminary data.</text>
</comment>
<proteinExistence type="inferred from homology"/>
<evidence type="ECO:0000256" key="5">
    <source>
        <dbReference type="SAM" id="MobiDB-lite"/>
    </source>
</evidence>
<dbReference type="GO" id="GO:0022627">
    <property type="term" value="C:cytosolic small ribosomal subunit"/>
    <property type="evidence" value="ECO:0007669"/>
    <property type="project" value="TreeGrafter"/>
</dbReference>
<protein>
    <submittedName>
        <fullName evidence="7">40S ribosomal protein S9-2</fullName>
    </submittedName>
</protein>
<evidence type="ECO:0000259" key="6">
    <source>
        <dbReference type="SMART" id="SM01390"/>
    </source>
</evidence>
<dbReference type="PANTHER" id="PTHR11831">
    <property type="entry name" value="30S 40S RIBOSOMAL PROTEIN"/>
    <property type="match status" value="1"/>
</dbReference>
<keyword evidence="4" id="KW-0687">Ribonucleoprotein</keyword>
<evidence type="ECO:0000256" key="4">
    <source>
        <dbReference type="ARBA" id="ARBA00023274"/>
    </source>
</evidence>
<organism evidence="7">
    <name type="scientific">Sesamum radiatum</name>
    <name type="common">Black benniseed</name>
    <dbReference type="NCBI Taxonomy" id="300843"/>
    <lineage>
        <taxon>Eukaryota</taxon>
        <taxon>Viridiplantae</taxon>
        <taxon>Streptophyta</taxon>
        <taxon>Embryophyta</taxon>
        <taxon>Tracheophyta</taxon>
        <taxon>Spermatophyta</taxon>
        <taxon>Magnoliopsida</taxon>
        <taxon>eudicotyledons</taxon>
        <taxon>Gunneridae</taxon>
        <taxon>Pentapetalae</taxon>
        <taxon>asterids</taxon>
        <taxon>lamiids</taxon>
        <taxon>Lamiales</taxon>
        <taxon>Pedaliaceae</taxon>
        <taxon>Sesamum</taxon>
    </lineage>
</organism>
<comment type="similarity">
    <text evidence="1">Belongs to the universal ribosomal protein uS4 family.</text>
</comment>
<dbReference type="GO" id="GO:0003735">
    <property type="term" value="F:structural constituent of ribosome"/>
    <property type="evidence" value="ECO:0007669"/>
    <property type="project" value="TreeGrafter"/>
</dbReference>
<dbReference type="InterPro" id="IPR001912">
    <property type="entry name" value="Ribosomal_uS4_N"/>
</dbReference>
<feature type="compositionally biased region" description="Basic residues" evidence="5">
    <location>
        <begin position="120"/>
        <end position="131"/>
    </location>
</feature>
<feature type="region of interest" description="Disordered" evidence="5">
    <location>
        <begin position="110"/>
        <end position="144"/>
    </location>
</feature>
<evidence type="ECO:0000256" key="3">
    <source>
        <dbReference type="ARBA" id="ARBA00022884"/>
    </source>
</evidence>
<keyword evidence="7" id="KW-0689">Ribosomal protein</keyword>
<keyword evidence="3" id="KW-0694">RNA-binding</keyword>
<dbReference type="GO" id="GO:0042274">
    <property type="term" value="P:ribosomal small subunit biogenesis"/>
    <property type="evidence" value="ECO:0007669"/>
    <property type="project" value="TreeGrafter"/>
</dbReference>
<dbReference type="SUPFAM" id="SSF55174">
    <property type="entry name" value="Alpha-L RNA-binding motif"/>
    <property type="match status" value="1"/>
</dbReference>
<dbReference type="InterPro" id="IPR022801">
    <property type="entry name" value="Ribosomal_uS4"/>
</dbReference>
<reference evidence="7" key="1">
    <citation type="submission" date="2020-06" db="EMBL/GenBank/DDBJ databases">
        <authorList>
            <person name="Li T."/>
            <person name="Hu X."/>
            <person name="Zhang T."/>
            <person name="Song X."/>
            <person name="Zhang H."/>
            <person name="Dai N."/>
            <person name="Sheng W."/>
            <person name="Hou X."/>
            <person name="Wei L."/>
        </authorList>
    </citation>
    <scope>NUCLEOTIDE SEQUENCE</scope>
    <source>
        <strain evidence="7">G02</strain>
        <tissue evidence="7">Leaf</tissue>
    </source>
</reference>
<dbReference type="SMART" id="SM01390">
    <property type="entry name" value="Ribosomal_S4"/>
    <property type="match status" value="1"/>
</dbReference>
<evidence type="ECO:0000313" key="7">
    <source>
        <dbReference type="EMBL" id="KAL0431711.1"/>
    </source>
</evidence>
<dbReference type="AlphaFoldDB" id="A0AAW2VV20"/>
<feature type="domain" description="Small ribosomal subunit protein uS4 N-terminal" evidence="6">
    <location>
        <begin position="9"/>
        <end position="84"/>
    </location>
</feature>
<evidence type="ECO:0000256" key="2">
    <source>
        <dbReference type="ARBA" id="ARBA00022730"/>
    </source>
</evidence>
<keyword evidence="2" id="KW-0699">rRNA-binding</keyword>
<reference evidence="7" key="2">
    <citation type="journal article" date="2024" name="Plant">
        <title>Genomic evolution and insights into agronomic trait innovations of Sesamum species.</title>
        <authorList>
            <person name="Miao H."/>
            <person name="Wang L."/>
            <person name="Qu L."/>
            <person name="Liu H."/>
            <person name="Sun Y."/>
            <person name="Le M."/>
            <person name="Wang Q."/>
            <person name="Wei S."/>
            <person name="Zheng Y."/>
            <person name="Lin W."/>
            <person name="Duan Y."/>
            <person name="Cao H."/>
            <person name="Xiong S."/>
            <person name="Wang X."/>
            <person name="Wei L."/>
            <person name="Li C."/>
            <person name="Ma Q."/>
            <person name="Ju M."/>
            <person name="Zhao R."/>
            <person name="Li G."/>
            <person name="Mu C."/>
            <person name="Tian Q."/>
            <person name="Mei H."/>
            <person name="Zhang T."/>
            <person name="Gao T."/>
            <person name="Zhang H."/>
        </authorList>
    </citation>
    <scope>NUCLEOTIDE SEQUENCE</scope>
    <source>
        <strain evidence="7">G02</strain>
    </source>
</reference>
<dbReference type="EMBL" id="JACGWJ010000003">
    <property type="protein sequence ID" value="KAL0431711.1"/>
    <property type="molecule type" value="Genomic_DNA"/>
</dbReference>